<feature type="compositionally biased region" description="Low complexity" evidence="10">
    <location>
        <begin position="475"/>
        <end position="492"/>
    </location>
</feature>
<dbReference type="SMART" id="SM00576">
    <property type="entry name" value="BTP"/>
    <property type="match status" value="1"/>
</dbReference>
<name>A0A9P1J562_9PELO</name>
<dbReference type="AlphaFoldDB" id="A0A9P1J562"/>
<evidence type="ECO:0000256" key="7">
    <source>
        <dbReference type="ARBA" id="ARBA00023242"/>
    </source>
</evidence>
<sequence>MAASGSSEEYARDQLRQGVIILLENMGFSSAQESQINRIAEKWRLIYKEYGEKVKLFTEAAGRTQPVVEDVVAAFKTINQRVPLTREFLRQVKTSSLPALPNFPAPGPTEVDDETHFAAMYGPRPNEREINSRPSHVPEYYPAMHPEWLPNNGVSDVIKSLTAEQKKKKDEVKTQEKKSVPKIPKIESKCDGIVPRFDDMTFDELGFVVEPKEPVVTTFKSDISAATGITSSANLPALPNLLGLNSAKSSRYPTPVHSPRIVDIDETSQDRFKMSDIVKSRVHSPMHFDRPSSSNSMVHDIKPIKFTTKPEKPKKEKEPKGPPKPKGRPPKKRPEEASTKAKADYIAEQQKRLQMFKENKERQDMVSKQLFEALAKRAAQNLSASQEAARKAAEEALKQAQNQAQIQQKGLKLTLPKLFSPKSDAITPSDAATPPLGAMVCIPPPVGAEVCLGEVAEDEIPLDYSQQSSSSTQPANTTLDSTLDSTADSTALRSTQQTPVKEKKKKHKEKDREHSPSHKKHKKMDKDSDEYKEYKRKKKERKQLERELREKEEKEKADAKAAPKPEGERQKLSVKINFAKIHEALKAGNQHKSSSMRSDLVASSSDRPSSSRDDYIPQRDGGETSQPPLKFKYKPLVDPESAPSSSATPASASTPTTADSTERKVVPPLKLGLMHAKSEDHPSSSTPEKEKKKKDKEKKREKKEREKDKERDREKRREEERKYKEEERSRQEHIKQQEAEREKEKIREIERRKEIERREAEKLREERQREADKQREKEKAREKEKRREERRREKEKKKHRAKSPTPTPPPPPPPPPTRKVLSADDDEEDDSSSSEEEEEVWICPFCSVAYTEGANMVCCDQCDDWFHWHCVGLTVEPAQNVPWFCQRCLGKKKHRDLKRPAKRSDSSSSSKKKKKV</sequence>
<keyword evidence="9" id="KW-0175">Coiled coil</keyword>
<keyword evidence="3 8" id="KW-0863">Zinc-finger</keyword>
<evidence type="ECO:0000256" key="8">
    <source>
        <dbReference type="PROSITE-ProRule" id="PRU00146"/>
    </source>
</evidence>
<dbReference type="PANTHER" id="PTHR46452">
    <property type="entry name" value="TRANSCRIPTION INITIATION FACTOR TFIID SUBUNIT 3"/>
    <property type="match status" value="1"/>
</dbReference>
<feature type="compositionally biased region" description="Basic and acidic residues" evidence="10">
    <location>
        <begin position="332"/>
        <end position="345"/>
    </location>
</feature>
<keyword evidence="4" id="KW-0862">Zinc</keyword>
<dbReference type="Proteomes" id="UP001152747">
    <property type="component" value="Unassembled WGS sequence"/>
</dbReference>
<dbReference type="InterPro" id="IPR009072">
    <property type="entry name" value="Histone-fold"/>
</dbReference>
<dbReference type="InterPro" id="IPR013083">
    <property type="entry name" value="Znf_RING/FYVE/PHD"/>
</dbReference>
<feature type="region of interest" description="Disordered" evidence="10">
    <location>
        <begin position="892"/>
        <end position="916"/>
    </location>
</feature>
<organism evidence="12 13">
    <name type="scientific">Caenorhabditis angaria</name>
    <dbReference type="NCBI Taxonomy" id="860376"/>
    <lineage>
        <taxon>Eukaryota</taxon>
        <taxon>Metazoa</taxon>
        <taxon>Ecdysozoa</taxon>
        <taxon>Nematoda</taxon>
        <taxon>Chromadorea</taxon>
        <taxon>Rhabditida</taxon>
        <taxon>Rhabditina</taxon>
        <taxon>Rhabditomorpha</taxon>
        <taxon>Rhabditoidea</taxon>
        <taxon>Rhabditidae</taxon>
        <taxon>Peloderinae</taxon>
        <taxon>Caenorhabditis</taxon>
    </lineage>
</organism>
<comment type="subcellular location">
    <subcellularLocation>
        <location evidence="1">Nucleus</location>
    </subcellularLocation>
</comment>
<accession>A0A9P1J562</accession>
<dbReference type="GO" id="GO:0046982">
    <property type="term" value="F:protein heterodimerization activity"/>
    <property type="evidence" value="ECO:0007669"/>
    <property type="project" value="InterPro"/>
</dbReference>
<dbReference type="PROSITE" id="PS01359">
    <property type="entry name" value="ZF_PHD_1"/>
    <property type="match status" value="1"/>
</dbReference>
<feature type="compositionally biased region" description="Acidic residues" evidence="10">
    <location>
        <begin position="823"/>
        <end position="839"/>
    </location>
</feature>
<feature type="compositionally biased region" description="Basic and acidic residues" evidence="10">
    <location>
        <begin position="299"/>
        <end position="321"/>
    </location>
</feature>
<dbReference type="PANTHER" id="PTHR46452:SF1">
    <property type="entry name" value="TRANSCRIPTION INITIATION FACTOR TFIID SUBUNIT 3"/>
    <property type="match status" value="1"/>
</dbReference>
<dbReference type="InterPro" id="IPR011011">
    <property type="entry name" value="Znf_FYVE_PHD"/>
</dbReference>
<feature type="coiled-coil region" evidence="9">
    <location>
        <begin position="375"/>
        <end position="410"/>
    </location>
</feature>
<dbReference type="GO" id="GO:0045944">
    <property type="term" value="P:positive regulation of transcription by RNA polymerase II"/>
    <property type="evidence" value="ECO:0007669"/>
    <property type="project" value="TreeGrafter"/>
</dbReference>
<evidence type="ECO:0000256" key="3">
    <source>
        <dbReference type="ARBA" id="ARBA00022771"/>
    </source>
</evidence>
<evidence type="ECO:0000256" key="5">
    <source>
        <dbReference type="ARBA" id="ARBA00023015"/>
    </source>
</evidence>
<evidence type="ECO:0000259" key="11">
    <source>
        <dbReference type="PROSITE" id="PS50016"/>
    </source>
</evidence>
<keyword evidence="5" id="KW-0805">Transcription regulation</keyword>
<dbReference type="Gene3D" id="3.30.40.10">
    <property type="entry name" value="Zinc/RING finger domain, C3HC4 (zinc finger)"/>
    <property type="match status" value="1"/>
</dbReference>
<dbReference type="SMART" id="SM00249">
    <property type="entry name" value="PHD"/>
    <property type="match status" value="1"/>
</dbReference>
<feature type="compositionally biased region" description="Basic and acidic residues" evidence="10">
    <location>
        <begin position="542"/>
        <end position="571"/>
    </location>
</feature>
<dbReference type="CDD" id="cd15522">
    <property type="entry name" value="PHD_TAF3"/>
    <property type="match status" value="1"/>
</dbReference>
<comment type="caution">
    <text evidence="12">The sequence shown here is derived from an EMBL/GenBank/DDBJ whole genome shotgun (WGS) entry which is preliminary data.</text>
</comment>
<protein>
    <recommendedName>
        <fullName evidence="11">PHD-type domain-containing protein</fullName>
    </recommendedName>
</protein>
<feature type="region of interest" description="Disordered" evidence="10">
    <location>
        <begin position="462"/>
        <end position="839"/>
    </location>
</feature>
<dbReference type="InterPro" id="IPR019787">
    <property type="entry name" value="Znf_PHD-finger"/>
</dbReference>
<evidence type="ECO:0000313" key="12">
    <source>
        <dbReference type="EMBL" id="CAI5455159.1"/>
    </source>
</evidence>
<feature type="compositionally biased region" description="Basic and acidic residues" evidence="10">
    <location>
        <begin position="524"/>
        <end position="533"/>
    </location>
</feature>
<dbReference type="GO" id="GO:0005669">
    <property type="term" value="C:transcription factor TFIID complex"/>
    <property type="evidence" value="ECO:0007669"/>
    <property type="project" value="TreeGrafter"/>
</dbReference>
<evidence type="ECO:0000256" key="10">
    <source>
        <dbReference type="SAM" id="MobiDB-lite"/>
    </source>
</evidence>
<evidence type="ECO:0000256" key="4">
    <source>
        <dbReference type="ARBA" id="ARBA00022833"/>
    </source>
</evidence>
<dbReference type="InterPro" id="IPR001965">
    <property type="entry name" value="Znf_PHD"/>
</dbReference>
<evidence type="ECO:0000256" key="2">
    <source>
        <dbReference type="ARBA" id="ARBA00022723"/>
    </source>
</evidence>
<keyword evidence="7" id="KW-0539">Nucleus</keyword>
<dbReference type="Gene3D" id="1.10.20.10">
    <property type="entry name" value="Histone, subunit A"/>
    <property type="match status" value="1"/>
</dbReference>
<dbReference type="SUPFAM" id="SSF57903">
    <property type="entry name" value="FYVE/PHD zinc finger"/>
    <property type="match status" value="1"/>
</dbReference>
<dbReference type="GO" id="GO:0008270">
    <property type="term" value="F:zinc ion binding"/>
    <property type="evidence" value="ECO:0007669"/>
    <property type="project" value="UniProtKB-KW"/>
</dbReference>
<feature type="compositionally biased region" description="Basic and acidic residues" evidence="10">
    <location>
        <begin position="609"/>
        <end position="622"/>
    </location>
</feature>
<feature type="compositionally biased region" description="Basic residues" evidence="10">
    <location>
        <begin position="691"/>
        <end position="702"/>
    </location>
</feature>
<gene>
    <name evidence="12" type="ORF">CAMP_LOCUS17796</name>
</gene>
<feature type="region of interest" description="Disordered" evidence="10">
    <location>
        <begin position="283"/>
        <end position="345"/>
    </location>
</feature>
<feature type="compositionally biased region" description="Low complexity" evidence="10">
    <location>
        <begin position="638"/>
        <end position="659"/>
    </location>
</feature>
<dbReference type="InterPro" id="IPR019786">
    <property type="entry name" value="Zinc_finger_PHD-type_CS"/>
</dbReference>
<feature type="compositionally biased region" description="Basic residues" evidence="10">
    <location>
        <begin position="793"/>
        <end position="802"/>
    </location>
</feature>
<keyword evidence="6" id="KW-0804">Transcription</keyword>
<reference evidence="12" key="1">
    <citation type="submission" date="2022-11" db="EMBL/GenBank/DDBJ databases">
        <authorList>
            <person name="Kikuchi T."/>
        </authorList>
    </citation>
    <scope>NUCLEOTIDE SEQUENCE</scope>
    <source>
        <strain evidence="12">PS1010</strain>
    </source>
</reference>
<dbReference type="Pfam" id="PF07524">
    <property type="entry name" value="Bromo_TP"/>
    <property type="match status" value="1"/>
</dbReference>
<keyword evidence="2" id="KW-0479">Metal-binding</keyword>
<keyword evidence="13" id="KW-1185">Reference proteome</keyword>
<feature type="domain" description="PHD-type" evidence="11">
    <location>
        <begin position="840"/>
        <end position="891"/>
    </location>
</feature>
<feature type="compositionally biased region" description="Basic and acidic residues" evidence="10">
    <location>
        <begin position="703"/>
        <end position="792"/>
    </location>
</feature>
<feature type="compositionally biased region" description="Polar residues" evidence="10">
    <location>
        <begin position="464"/>
        <end position="474"/>
    </location>
</feature>
<feature type="compositionally biased region" description="Pro residues" evidence="10">
    <location>
        <begin position="805"/>
        <end position="817"/>
    </location>
</feature>
<dbReference type="GO" id="GO:0002039">
    <property type="term" value="F:p53 binding"/>
    <property type="evidence" value="ECO:0007669"/>
    <property type="project" value="TreeGrafter"/>
</dbReference>
<evidence type="ECO:0000256" key="9">
    <source>
        <dbReference type="SAM" id="Coils"/>
    </source>
</evidence>
<evidence type="ECO:0000256" key="1">
    <source>
        <dbReference type="ARBA" id="ARBA00004123"/>
    </source>
</evidence>
<proteinExistence type="predicted"/>
<feature type="compositionally biased region" description="Basic and acidic residues" evidence="10">
    <location>
        <begin position="676"/>
        <end position="690"/>
    </location>
</feature>
<dbReference type="PROSITE" id="PS50016">
    <property type="entry name" value="ZF_PHD_2"/>
    <property type="match status" value="1"/>
</dbReference>
<dbReference type="OrthoDB" id="436852at2759"/>
<evidence type="ECO:0000256" key="6">
    <source>
        <dbReference type="ARBA" id="ARBA00023163"/>
    </source>
</evidence>
<dbReference type="InterPro" id="IPR006565">
    <property type="entry name" value="BTP"/>
</dbReference>
<dbReference type="EMBL" id="CANHGI010000006">
    <property type="protein sequence ID" value="CAI5455159.1"/>
    <property type="molecule type" value="Genomic_DNA"/>
</dbReference>
<evidence type="ECO:0000313" key="13">
    <source>
        <dbReference type="Proteomes" id="UP001152747"/>
    </source>
</evidence>
<dbReference type="Pfam" id="PF00628">
    <property type="entry name" value="PHD"/>
    <property type="match status" value="1"/>
</dbReference>